<keyword evidence="1" id="KW-0812">Transmembrane</keyword>
<keyword evidence="1" id="KW-1133">Transmembrane helix</keyword>
<dbReference type="Proteomes" id="UP000515158">
    <property type="component" value="Unplaced"/>
</dbReference>
<keyword evidence="2" id="KW-1185">Reference proteome</keyword>
<dbReference type="KEGG" id="tpal:117646502"/>
<dbReference type="RefSeq" id="XP_034243396.1">
    <property type="nucleotide sequence ID" value="XM_034387505.1"/>
</dbReference>
<reference evidence="3" key="1">
    <citation type="submission" date="2025-08" db="UniProtKB">
        <authorList>
            <consortium name="RefSeq"/>
        </authorList>
    </citation>
    <scope>IDENTIFICATION</scope>
    <source>
        <tissue evidence="3">Total insect</tissue>
    </source>
</reference>
<sequence>MSEIRVSHGDTQDQLDGLGEIADGVELPKDFIGADGGFEGPSVEKILEALEGMQGLSLEDKEALKSQLLQQRLRSFEEGMEHPWEIPAGSFLANQSFVLFSLLTIIALIFVFFGLKLYRSLVEKERKREEKRKLKMQKKRK</sequence>
<dbReference type="InParanoid" id="A0A6P8Z1A9"/>
<dbReference type="GeneID" id="117646502"/>
<accession>A0A6P8Z1A9</accession>
<evidence type="ECO:0000313" key="3">
    <source>
        <dbReference type="RefSeq" id="XP_034243396.1"/>
    </source>
</evidence>
<evidence type="ECO:0000256" key="1">
    <source>
        <dbReference type="SAM" id="Phobius"/>
    </source>
</evidence>
<protein>
    <submittedName>
        <fullName evidence="3">Uncharacterized protein LOC117646502</fullName>
    </submittedName>
</protein>
<evidence type="ECO:0000313" key="2">
    <source>
        <dbReference type="Proteomes" id="UP000515158"/>
    </source>
</evidence>
<keyword evidence="1" id="KW-0472">Membrane</keyword>
<proteinExistence type="predicted"/>
<dbReference type="AlphaFoldDB" id="A0A6P8Z1A9"/>
<feature type="transmembrane region" description="Helical" evidence="1">
    <location>
        <begin position="97"/>
        <end position="118"/>
    </location>
</feature>
<organism evidence="3">
    <name type="scientific">Thrips palmi</name>
    <name type="common">Melon thrips</name>
    <dbReference type="NCBI Taxonomy" id="161013"/>
    <lineage>
        <taxon>Eukaryota</taxon>
        <taxon>Metazoa</taxon>
        <taxon>Ecdysozoa</taxon>
        <taxon>Arthropoda</taxon>
        <taxon>Hexapoda</taxon>
        <taxon>Insecta</taxon>
        <taxon>Pterygota</taxon>
        <taxon>Neoptera</taxon>
        <taxon>Paraneoptera</taxon>
        <taxon>Thysanoptera</taxon>
        <taxon>Terebrantia</taxon>
        <taxon>Thripoidea</taxon>
        <taxon>Thripidae</taxon>
        <taxon>Thrips</taxon>
    </lineage>
</organism>
<name>A0A6P8Z1A9_THRPL</name>
<gene>
    <name evidence="3" type="primary">LOC117646502</name>
</gene>
<dbReference type="OrthoDB" id="8048189at2759"/>